<dbReference type="Pfam" id="PF02470">
    <property type="entry name" value="MlaD"/>
    <property type="match status" value="1"/>
</dbReference>
<feature type="region of interest" description="Disordered" evidence="1">
    <location>
        <begin position="407"/>
        <end position="499"/>
    </location>
</feature>
<evidence type="ECO:0000259" key="4">
    <source>
        <dbReference type="Pfam" id="PF11887"/>
    </source>
</evidence>
<dbReference type="InterPro" id="IPR052336">
    <property type="entry name" value="MlaD_Phospholipid_Transporter"/>
</dbReference>
<dbReference type="InterPro" id="IPR003399">
    <property type="entry name" value="Mce/MlaD"/>
</dbReference>
<dbReference type="Pfam" id="PF11887">
    <property type="entry name" value="Mce4_CUP1"/>
    <property type="match status" value="1"/>
</dbReference>
<dbReference type="OrthoDB" id="3460188at2"/>
<feature type="domain" description="Mammalian cell entry C-terminal" evidence="4">
    <location>
        <begin position="138"/>
        <end position="356"/>
    </location>
</feature>
<dbReference type="InterPro" id="IPR005693">
    <property type="entry name" value="Mce"/>
</dbReference>
<keyword evidence="6" id="KW-1185">Reference proteome</keyword>
<gene>
    <name evidence="5" type="ORF">EAH80_19240</name>
</gene>
<dbReference type="PANTHER" id="PTHR33371">
    <property type="entry name" value="INTERMEMBRANE PHOSPHOLIPID TRANSPORT SYSTEM BINDING PROTEIN MLAD-RELATED"/>
    <property type="match status" value="1"/>
</dbReference>
<keyword evidence="2" id="KW-0812">Transmembrane</keyword>
<organism evidence="5 6">
    <name type="scientific">Mycolicibacterium hodleri</name>
    <dbReference type="NCBI Taxonomy" id="49897"/>
    <lineage>
        <taxon>Bacteria</taxon>
        <taxon>Bacillati</taxon>
        <taxon>Actinomycetota</taxon>
        <taxon>Actinomycetes</taxon>
        <taxon>Mycobacteriales</taxon>
        <taxon>Mycobacteriaceae</taxon>
        <taxon>Mycolicibacterium</taxon>
    </lineage>
</organism>
<evidence type="ECO:0000313" key="5">
    <source>
        <dbReference type="EMBL" id="TPG32418.1"/>
    </source>
</evidence>
<evidence type="ECO:0000256" key="2">
    <source>
        <dbReference type="SAM" id="Phobius"/>
    </source>
</evidence>
<dbReference type="AlphaFoldDB" id="A0A502E3S7"/>
<dbReference type="GO" id="GO:0051701">
    <property type="term" value="P:biological process involved in interaction with host"/>
    <property type="evidence" value="ECO:0007669"/>
    <property type="project" value="TreeGrafter"/>
</dbReference>
<comment type="caution">
    <text evidence="5">The sequence shown here is derived from an EMBL/GenBank/DDBJ whole genome shotgun (WGS) entry which is preliminary data.</text>
</comment>
<dbReference type="Proteomes" id="UP000320095">
    <property type="component" value="Unassembled WGS sequence"/>
</dbReference>
<keyword evidence="2" id="KW-0472">Membrane</keyword>
<feature type="transmembrane region" description="Helical" evidence="2">
    <location>
        <begin position="27"/>
        <end position="48"/>
    </location>
</feature>
<sequence length="499" mass="51494">MASLATSTSRDRAVATRVAGQPRVKPGWWTLILIALIVGMIVMTVVLFTGDLKAVVPVTLTSDRSGLVMETGGKVKLRGVQVGTVAEIAGGNEPVSLRLNIFPDQIQYIPANVGARIRATTAFGAKYVDLLYPDDPTAKRLAAGAVIRSENVSTEVNTVFQNLTNVLGKIDPAKLNAVLSALAEGLRGQGATIGQGITDGNQVLTALNERSDTIRTDFQSLKGFADTYGAAAPDIVTTLEAASTTSTTITANAKALDSLLLSTVGFATSGINLLAPVKDNLVNAVNLAEPTTGLLLKYNPELTCTLVGAKKTIDDGFLDVTGGANGKSVILDVALLLGDDPYKYPDNLPIVGAKGGAGGKPSCGSLPDVTKQYPVRYVETNTGWGTGLDLRPNPGIGFPGYADYLPVTRGTPRPPSIRHPGGPAPGPIPYPGAPPYGAPMYAPDGTPLYPGEPPAPPPGAPREPGPPPPGSEPFTVPYPAQSQPTPGPPVPDVGAVPAP</sequence>
<protein>
    <submittedName>
        <fullName evidence="5">MCE family protein</fullName>
    </submittedName>
</protein>
<evidence type="ECO:0000313" key="6">
    <source>
        <dbReference type="Proteomes" id="UP000320095"/>
    </source>
</evidence>
<evidence type="ECO:0000256" key="1">
    <source>
        <dbReference type="SAM" id="MobiDB-lite"/>
    </source>
</evidence>
<feature type="compositionally biased region" description="Pro residues" evidence="1">
    <location>
        <begin position="412"/>
        <end position="437"/>
    </location>
</feature>
<dbReference type="GO" id="GO:0005576">
    <property type="term" value="C:extracellular region"/>
    <property type="evidence" value="ECO:0007669"/>
    <property type="project" value="TreeGrafter"/>
</dbReference>
<evidence type="ECO:0000259" key="3">
    <source>
        <dbReference type="Pfam" id="PF02470"/>
    </source>
</evidence>
<dbReference type="PANTHER" id="PTHR33371:SF19">
    <property type="entry name" value="MCE-FAMILY PROTEIN MCE4A"/>
    <property type="match status" value="1"/>
</dbReference>
<feature type="domain" description="Mce/MlaD" evidence="3">
    <location>
        <begin position="57"/>
        <end position="131"/>
    </location>
</feature>
<keyword evidence="2" id="KW-1133">Transmembrane helix</keyword>
<feature type="compositionally biased region" description="Pro residues" evidence="1">
    <location>
        <begin position="450"/>
        <end position="471"/>
    </location>
</feature>
<reference evidence="5 6" key="1">
    <citation type="journal article" date="2019" name="Environ. Microbiol.">
        <title>Species interactions and distinct microbial communities in high Arctic permafrost affected cryosols are associated with the CH4 and CO2 gas fluxes.</title>
        <authorList>
            <person name="Altshuler I."/>
            <person name="Hamel J."/>
            <person name="Turney S."/>
            <person name="Magnuson E."/>
            <person name="Levesque R."/>
            <person name="Greer C."/>
            <person name="Whyte L.G."/>
        </authorList>
    </citation>
    <scope>NUCLEOTIDE SEQUENCE [LARGE SCALE GENOMIC DNA]</scope>
    <source>
        <strain evidence="5 6">S5.20</strain>
    </source>
</reference>
<dbReference type="InterPro" id="IPR024516">
    <property type="entry name" value="Mce_C"/>
</dbReference>
<dbReference type="EMBL" id="RCZG01000008">
    <property type="protein sequence ID" value="TPG32418.1"/>
    <property type="molecule type" value="Genomic_DNA"/>
</dbReference>
<name>A0A502E3S7_9MYCO</name>
<accession>A0A502E3S7</accession>
<proteinExistence type="predicted"/>
<dbReference type="NCBIfam" id="TIGR00996">
    <property type="entry name" value="Mtu_fam_mce"/>
    <property type="match status" value="1"/>
</dbReference>